<feature type="compositionally biased region" description="Basic and acidic residues" evidence="17">
    <location>
        <begin position="276"/>
        <end position="287"/>
    </location>
</feature>
<feature type="transmembrane region" description="Helical" evidence="18">
    <location>
        <begin position="12"/>
        <end position="31"/>
    </location>
</feature>
<dbReference type="InterPro" id="IPR028055">
    <property type="entry name" value="YidC/Oxa/ALB_C"/>
</dbReference>
<evidence type="ECO:0000256" key="15">
    <source>
        <dbReference type="ARBA" id="ARBA00033342"/>
    </source>
</evidence>
<feature type="transmembrane region" description="Helical" evidence="18">
    <location>
        <begin position="178"/>
        <end position="198"/>
    </location>
</feature>
<comment type="function">
    <text evidence="11">Required for the insertion and/or proper folding and/or complex formation of integral membrane proteins into the membrane. Involved in integration of membrane proteins that insert both dependently and independently of the Sec translocase complex, as well as at least some lipoproteins. Aids folding of multispanning membrane proteins.</text>
</comment>
<evidence type="ECO:0000256" key="11">
    <source>
        <dbReference type="ARBA" id="ARBA00025034"/>
    </source>
</evidence>
<evidence type="ECO:0000256" key="14">
    <source>
        <dbReference type="ARBA" id="ARBA00033245"/>
    </source>
</evidence>
<evidence type="ECO:0000256" key="10">
    <source>
        <dbReference type="ARBA" id="ARBA00023186"/>
    </source>
</evidence>
<evidence type="ECO:0000313" key="21">
    <source>
        <dbReference type="Proteomes" id="UP001434337"/>
    </source>
</evidence>
<proteinExistence type="inferred from homology"/>
<evidence type="ECO:0000256" key="9">
    <source>
        <dbReference type="ARBA" id="ARBA00023136"/>
    </source>
</evidence>
<protein>
    <recommendedName>
        <fullName evidence="3">Membrane protein insertase YidC</fullName>
    </recommendedName>
    <alternativeName>
        <fullName evidence="15">Foldase YidC</fullName>
    </alternativeName>
    <alternativeName>
        <fullName evidence="14">Membrane integrase YidC</fullName>
    </alternativeName>
    <alternativeName>
        <fullName evidence="13">Membrane protein YidC</fullName>
    </alternativeName>
</protein>
<keyword evidence="8 18" id="KW-1133">Transmembrane helix</keyword>
<feature type="compositionally biased region" description="Low complexity" evidence="17">
    <location>
        <begin position="333"/>
        <end position="348"/>
    </location>
</feature>
<feature type="domain" description="Membrane insertase YidC/Oxa/ALB C-terminal" evidence="19">
    <location>
        <begin position="43"/>
        <end position="257"/>
    </location>
</feature>
<dbReference type="NCBIfam" id="TIGR03592">
    <property type="entry name" value="yidC_oxa1_cterm"/>
    <property type="match status" value="1"/>
</dbReference>
<reference evidence="20 21" key="1">
    <citation type="journal article" date="2023" name="Environ Microbiome">
        <title>A coral-associated actinobacterium mitigates coral bleaching under heat stress.</title>
        <authorList>
            <person name="Li J."/>
            <person name="Zou Y."/>
            <person name="Li Q."/>
            <person name="Zhang J."/>
            <person name="Bourne D.G."/>
            <person name="Lyu Y."/>
            <person name="Liu C."/>
            <person name="Zhang S."/>
        </authorList>
    </citation>
    <scope>NUCLEOTIDE SEQUENCE [LARGE SCALE GENOMIC DNA]</scope>
    <source>
        <strain evidence="20 21">SCSIO 13291</strain>
    </source>
</reference>
<comment type="subcellular location">
    <subcellularLocation>
        <location evidence="1">Cell membrane</location>
        <topology evidence="1">Multi-pass membrane protein</topology>
    </subcellularLocation>
    <subcellularLocation>
        <location evidence="16">Membrane</location>
        <topology evidence="16">Multi-pass membrane protein</topology>
    </subcellularLocation>
</comment>
<dbReference type="PANTHER" id="PTHR12428">
    <property type="entry name" value="OXA1"/>
    <property type="match status" value="1"/>
</dbReference>
<evidence type="ECO:0000259" key="19">
    <source>
        <dbReference type="Pfam" id="PF02096"/>
    </source>
</evidence>
<dbReference type="RefSeq" id="WP_342372624.1">
    <property type="nucleotide sequence ID" value="NZ_CP115965.1"/>
</dbReference>
<evidence type="ECO:0000256" key="3">
    <source>
        <dbReference type="ARBA" id="ARBA00015325"/>
    </source>
</evidence>
<evidence type="ECO:0000256" key="13">
    <source>
        <dbReference type="ARBA" id="ARBA00031538"/>
    </source>
</evidence>
<evidence type="ECO:0000256" key="7">
    <source>
        <dbReference type="ARBA" id="ARBA00022927"/>
    </source>
</evidence>
<evidence type="ECO:0000256" key="8">
    <source>
        <dbReference type="ARBA" id="ARBA00022989"/>
    </source>
</evidence>
<keyword evidence="4" id="KW-0813">Transport</keyword>
<name>A0ABZ3C7M3_9ACTN</name>
<evidence type="ECO:0000256" key="6">
    <source>
        <dbReference type="ARBA" id="ARBA00022692"/>
    </source>
</evidence>
<feature type="transmembrane region" description="Helical" evidence="18">
    <location>
        <begin position="43"/>
        <end position="63"/>
    </location>
</feature>
<dbReference type="Pfam" id="PF02096">
    <property type="entry name" value="60KD_IMP"/>
    <property type="match status" value="1"/>
</dbReference>
<evidence type="ECO:0000256" key="12">
    <source>
        <dbReference type="ARBA" id="ARBA00026028"/>
    </source>
</evidence>
<keyword evidence="6 16" id="KW-0812">Transmembrane</keyword>
<sequence>MFEAIGGFFNLLMQPIYWAISGIIVGFHNLYSMVLDANSGWTWVLSIVSLTIVIRSLMIPLFVRQINSSRKMQLVAPKARALQEKYGQDRERYGQEVMKLYQEEGVNPAASCLPLLLQMPIFIGLFWVLNDAARGSARGYWFEQNSQLVDSLQHSRIFGAEISGTFLPMAAGFGPTQWVALFLIITMTGTLFWTQLQLMRKNMPPEALEGPLAQQQKMMLYLFPAIYLFTGVSFPIGVMIYWLASNLWTLGQQFILIRNNPTPNTPAFVDWQDRMRAKGKDPDEIIRQRTAKMRRGARPTPAASDPTKVTRQGTSRQTSAPAGESGGATAVDATQPQVVRRQQPTRQTRATRKQARPRPSGGSKE</sequence>
<dbReference type="CDD" id="cd20070">
    <property type="entry name" value="5TM_YidC_Alb3"/>
    <property type="match status" value="1"/>
</dbReference>
<feature type="transmembrane region" description="Helical" evidence="18">
    <location>
        <begin position="108"/>
        <end position="129"/>
    </location>
</feature>
<evidence type="ECO:0000256" key="18">
    <source>
        <dbReference type="SAM" id="Phobius"/>
    </source>
</evidence>
<keyword evidence="5" id="KW-1003">Cell membrane</keyword>
<evidence type="ECO:0000256" key="4">
    <source>
        <dbReference type="ARBA" id="ARBA00022448"/>
    </source>
</evidence>
<evidence type="ECO:0000313" key="20">
    <source>
        <dbReference type="EMBL" id="WZW98631.1"/>
    </source>
</evidence>
<feature type="transmembrane region" description="Helical" evidence="18">
    <location>
        <begin position="219"/>
        <end position="244"/>
    </location>
</feature>
<evidence type="ECO:0000256" key="1">
    <source>
        <dbReference type="ARBA" id="ARBA00004651"/>
    </source>
</evidence>
<dbReference type="Proteomes" id="UP001434337">
    <property type="component" value="Chromosome"/>
</dbReference>
<organism evidence="20 21">
    <name type="scientific">Propioniciclava soli</name>
    <dbReference type="NCBI Taxonomy" id="2775081"/>
    <lineage>
        <taxon>Bacteria</taxon>
        <taxon>Bacillati</taxon>
        <taxon>Actinomycetota</taxon>
        <taxon>Actinomycetes</taxon>
        <taxon>Propionibacteriales</taxon>
        <taxon>Propionibacteriaceae</taxon>
        <taxon>Propioniciclava</taxon>
    </lineage>
</organism>
<dbReference type="InterPro" id="IPR047196">
    <property type="entry name" value="YidC_ALB_C"/>
</dbReference>
<dbReference type="EMBL" id="CP115965">
    <property type="protein sequence ID" value="WZW98631.1"/>
    <property type="molecule type" value="Genomic_DNA"/>
</dbReference>
<accession>A0ABZ3C7M3</accession>
<comment type="subunit">
    <text evidence="12">Interacts with the Sec translocase complex via SecD. Specifically interacts with transmembrane segments of nascent integral membrane proteins during membrane integration.</text>
</comment>
<evidence type="ECO:0000256" key="5">
    <source>
        <dbReference type="ARBA" id="ARBA00022475"/>
    </source>
</evidence>
<comment type="similarity">
    <text evidence="2">Belongs to the OXA1/ALB3/YidC family. Type 1 subfamily.</text>
</comment>
<feature type="region of interest" description="Disordered" evidence="17">
    <location>
        <begin position="276"/>
        <end position="365"/>
    </location>
</feature>
<evidence type="ECO:0000256" key="16">
    <source>
        <dbReference type="RuleBase" id="RU003945"/>
    </source>
</evidence>
<evidence type="ECO:0000256" key="17">
    <source>
        <dbReference type="SAM" id="MobiDB-lite"/>
    </source>
</evidence>
<dbReference type="InterPro" id="IPR001708">
    <property type="entry name" value="YidC/ALB3/OXA1/COX18"/>
</dbReference>
<evidence type="ECO:0000256" key="2">
    <source>
        <dbReference type="ARBA" id="ARBA00010527"/>
    </source>
</evidence>
<keyword evidence="7" id="KW-0653">Protein transport</keyword>
<keyword evidence="10" id="KW-0143">Chaperone</keyword>
<keyword evidence="21" id="KW-1185">Reference proteome</keyword>
<gene>
    <name evidence="20" type="primary">yidC</name>
    <name evidence="20" type="ORF">PCC79_00025</name>
</gene>
<keyword evidence="9 18" id="KW-0472">Membrane</keyword>
<dbReference type="PANTHER" id="PTHR12428:SF65">
    <property type="entry name" value="CYTOCHROME C OXIDASE ASSEMBLY PROTEIN COX18, MITOCHONDRIAL"/>
    <property type="match status" value="1"/>
</dbReference>
<feature type="compositionally biased region" description="Polar residues" evidence="17">
    <location>
        <begin position="307"/>
        <end position="320"/>
    </location>
</feature>
<dbReference type="NCBIfam" id="NF002350">
    <property type="entry name" value="PRK01315.1"/>
    <property type="match status" value="1"/>
</dbReference>